<keyword evidence="4" id="KW-1185">Reference proteome</keyword>
<dbReference type="EMBL" id="OCPC01000001">
    <property type="protein sequence ID" value="SOE09067.1"/>
    <property type="molecule type" value="Genomic_DNA"/>
</dbReference>
<evidence type="ECO:0000313" key="3">
    <source>
        <dbReference type="EMBL" id="SOE09067.1"/>
    </source>
</evidence>
<organism evidence="3 4">
    <name type="scientific">Hoeflea halophila</name>
    <dbReference type="NCBI Taxonomy" id="714899"/>
    <lineage>
        <taxon>Bacteria</taxon>
        <taxon>Pseudomonadati</taxon>
        <taxon>Pseudomonadota</taxon>
        <taxon>Alphaproteobacteria</taxon>
        <taxon>Hyphomicrobiales</taxon>
        <taxon>Rhizobiaceae</taxon>
        <taxon>Hoeflea</taxon>
    </lineage>
</organism>
<proteinExistence type="predicted"/>
<sequence length="297" mass="33096">MAKATHHTVELNGHSFHYLEWGRSDAPVLLFLHGFPEYSGAWTEVAERLADRFRCIAPDQRGFGRSWAPAEVEAYSLRELVGDMVALIDHLGGPVTVVGHDWGAAVAYGLAMFQPQHVSRLVIINGVHPAPFQRELAAGGEQTSASQYILYLRFEGSEEKLAANDFDGLLKLFSAKMDLGWMTPERQKLYKAEWSRPGRLRGMINWYRASPLKVAEPGVPLRDVPALSRDRLQVRCPHLLIWGDGDTALLPVCIEGLEEYAGDLTVRHVAGADHWICHQKPEAVAGLIRSFVEAHTE</sequence>
<protein>
    <submittedName>
        <fullName evidence="3">Pimeloyl-ACP methyl ester carboxylesterase</fullName>
    </submittedName>
</protein>
<evidence type="ECO:0000256" key="1">
    <source>
        <dbReference type="ARBA" id="ARBA00022801"/>
    </source>
</evidence>
<dbReference type="Gene3D" id="3.40.50.1820">
    <property type="entry name" value="alpha/beta hydrolase"/>
    <property type="match status" value="1"/>
</dbReference>
<name>A0A286HMV7_9HYPH</name>
<accession>A0A286HMV7</accession>
<feature type="domain" description="AB hydrolase-1" evidence="2">
    <location>
        <begin position="27"/>
        <end position="281"/>
    </location>
</feature>
<dbReference type="PRINTS" id="PR00111">
    <property type="entry name" value="ABHYDROLASE"/>
</dbReference>
<dbReference type="PRINTS" id="PR00412">
    <property type="entry name" value="EPOXHYDRLASE"/>
</dbReference>
<dbReference type="SUPFAM" id="SSF53474">
    <property type="entry name" value="alpha/beta-Hydrolases"/>
    <property type="match status" value="1"/>
</dbReference>
<dbReference type="OrthoDB" id="9804723at2"/>
<dbReference type="InterPro" id="IPR000639">
    <property type="entry name" value="Epox_hydrolase-like"/>
</dbReference>
<evidence type="ECO:0000259" key="2">
    <source>
        <dbReference type="Pfam" id="PF00561"/>
    </source>
</evidence>
<dbReference type="Pfam" id="PF00561">
    <property type="entry name" value="Abhydrolase_1"/>
    <property type="match status" value="1"/>
</dbReference>
<evidence type="ECO:0000313" key="4">
    <source>
        <dbReference type="Proteomes" id="UP000219465"/>
    </source>
</evidence>
<dbReference type="RefSeq" id="WP_097105073.1">
    <property type="nucleotide sequence ID" value="NZ_OCPC01000001.1"/>
</dbReference>
<dbReference type="Proteomes" id="UP000219465">
    <property type="component" value="Unassembled WGS sequence"/>
</dbReference>
<gene>
    <name evidence="3" type="ORF">SAMN05877838_0667</name>
</gene>
<keyword evidence="1" id="KW-0378">Hydrolase</keyword>
<dbReference type="InterPro" id="IPR029058">
    <property type="entry name" value="AB_hydrolase_fold"/>
</dbReference>
<dbReference type="GO" id="GO:0016787">
    <property type="term" value="F:hydrolase activity"/>
    <property type="evidence" value="ECO:0007669"/>
    <property type="project" value="UniProtKB-KW"/>
</dbReference>
<dbReference type="InterPro" id="IPR000073">
    <property type="entry name" value="AB_hydrolase_1"/>
</dbReference>
<reference evidence="4" key="1">
    <citation type="submission" date="2017-08" db="EMBL/GenBank/DDBJ databases">
        <authorList>
            <person name="Varghese N."/>
            <person name="Submissions S."/>
        </authorList>
    </citation>
    <scope>NUCLEOTIDE SEQUENCE [LARGE SCALE GENOMIC DNA]</scope>
    <source>
        <strain evidence="4">KCTC 23107</strain>
    </source>
</reference>
<dbReference type="AlphaFoldDB" id="A0A286HMV7"/>
<dbReference type="PANTHER" id="PTHR43329">
    <property type="entry name" value="EPOXIDE HYDROLASE"/>
    <property type="match status" value="1"/>
</dbReference>